<accession>A0AAX2UHX7</accession>
<gene>
    <name evidence="2" type="ORF">FDW42_07445</name>
</gene>
<sequence>MSKDAFTMQYHLKQTLYYFLASKLHLVFLALCYLFTNSFESFIYIYPFGALVLYRFGFNISKNDNAYKSIFLLKYYVNLLKKLREKA</sequence>
<name>A0AAX2UHX7_9BACT</name>
<feature type="transmembrane region" description="Helical" evidence="1">
    <location>
        <begin position="16"/>
        <end position="36"/>
    </location>
</feature>
<evidence type="ECO:0000256" key="1">
    <source>
        <dbReference type="SAM" id="Phobius"/>
    </source>
</evidence>
<dbReference type="Proteomes" id="UP000306813">
    <property type="component" value="Unassembled WGS sequence"/>
</dbReference>
<evidence type="ECO:0000313" key="3">
    <source>
        <dbReference type="Proteomes" id="UP000306813"/>
    </source>
</evidence>
<keyword evidence="1" id="KW-0472">Membrane</keyword>
<organism evidence="2 3">
    <name type="scientific">Campylobacter helveticus</name>
    <dbReference type="NCBI Taxonomy" id="28898"/>
    <lineage>
        <taxon>Bacteria</taxon>
        <taxon>Pseudomonadati</taxon>
        <taxon>Campylobacterota</taxon>
        <taxon>Epsilonproteobacteria</taxon>
        <taxon>Campylobacterales</taxon>
        <taxon>Campylobacteraceae</taxon>
        <taxon>Campylobacter</taxon>
    </lineage>
</organism>
<dbReference type="KEGG" id="chv:CHELV3228_a0070"/>
<dbReference type="EMBL" id="VDBS01000055">
    <property type="protein sequence ID" value="TNB56382.1"/>
    <property type="molecule type" value="Genomic_DNA"/>
</dbReference>
<dbReference type="AlphaFoldDB" id="A0AAX2UHX7"/>
<keyword evidence="1" id="KW-1133">Transmembrane helix</keyword>
<reference evidence="2 3" key="1">
    <citation type="submission" date="2019-05" db="EMBL/GenBank/DDBJ databases">
        <title>Draft genomes of eight strains of Campylobacter helveticus isolated from cats and a dog in New Zealand.</title>
        <authorList>
            <person name="Bojanic K."/>
            <person name="Midwinter A.C."/>
            <person name="Biggs P.J."/>
            <person name="Acke E."/>
            <person name="Cornelius A.J."/>
            <person name="Marshall J.C."/>
        </authorList>
    </citation>
    <scope>NUCLEOTIDE SEQUENCE [LARGE SCALE GENOMIC DNA]</scope>
    <source>
        <strain evidence="2 3">ACP123b</strain>
    </source>
</reference>
<proteinExistence type="predicted"/>
<protein>
    <submittedName>
        <fullName evidence="2">Uncharacterized protein</fullName>
    </submittedName>
</protein>
<dbReference type="GeneID" id="52037804"/>
<comment type="caution">
    <text evidence="2">The sequence shown here is derived from an EMBL/GenBank/DDBJ whole genome shotgun (WGS) entry which is preliminary data.</text>
</comment>
<feature type="transmembrane region" description="Helical" evidence="1">
    <location>
        <begin position="42"/>
        <end position="58"/>
    </location>
</feature>
<dbReference type="RefSeq" id="WP_082200855.1">
    <property type="nucleotide sequence ID" value="NZ_CP020479.1"/>
</dbReference>
<keyword evidence="1" id="KW-0812">Transmembrane</keyword>
<evidence type="ECO:0000313" key="2">
    <source>
        <dbReference type="EMBL" id="TNB56382.1"/>
    </source>
</evidence>